<dbReference type="EMBL" id="MFMU01000013">
    <property type="protein sequence ID" value="OGG93140.1"/>
    <property type="molecule type" value="Genomic_DNA"/>
</dbReference>
<dbReference type="AlphaFoldDB" id="A0A1F6G4U5"/>
<proteinExistence type="predicted"/>
<accession>A0A1F6G4U5</accession>
<sequence>MAEIRVDFRYSDGDLVPKEILGAIISGCLQGLIRLGKLGDMIECFRITFVLLHSNLSKRAMLGPIFKVYFCDPVGKECWHEFDYRFVGSGNPNPSEVEIGDAIVSFLPSFITEHLKRCAETLNEARVKLDELTGEKPRNGMKLERIKIVED</sequence>
<protein>
    <submittedName>
        <fullName evidence="1">Uncharacterized protein</fullName>
    </submittedName>
</protein>
<comment type="caution">
    <text evidence="1">The sequence shown here is derived from an EMBL/GenBank/DDBJ whole genome shotgun (WGS) entry which is preliminary data.</text>
</comment>
<organism evidence="1 2">
    <name type="scientific">Candidatus Kaiserbacteria bacterium RIFOXYD1_FULL_47_14</name>
    <dbReference type="NCBI Taxonomy" id="1798533"/>
    <lineage>
        <taxon>Bacteria</taxon>
        <taxon>Candidatus Kaiseribacteriota</taxon>
    </lineage>
</organism>
<reference evidence="1 2" key="1">
    <citation type="journal article" date="2016" name="Nat. Commun.">
        <title>Thousands of microbial genomes shed light on interconnected biogeochemical processes in an aquifer system.</title>
        <authorList>
            <person name="Anantharaman K."/>
            <person name="Brown C.T."/>
            <person name="Hug L.A."/>
            <person name="Sharon I."/>
            <person name="Castelle C.J."/>
            <person name="Probst A.J."/>
            <person name="Thomas B.C."/>
            <person name="Singh A."/>
            <person name="Wilkins M.J."/>
            <person name="Karaoz U."/>
            <person name="Brodie E.L."/>
            <person name="Williams K.H."/>
            <person name="Hubbard S.S."/>
            <person name="Banfield J.F."/>
        </authorList>
    </citation>
    <scope>NUCLEOTIDE SEQUENCE [LARGE SCALE GENOMIC DNA]</scope>
</reference>
<gene>
    <name evidence="1" type="ORF">A2609_02565</name>
</gene>
<evidence type="ECO:0000313" key="2">
    <source>
        <dbReference type="Proteomes" id="UP000176867"/>
    </source>
</evidence>
<name>A0A1F6G4U5_9BACT</name>
<evidence type="ECO:0000313" key="1">
    <source>
        <dbReference type="EMBL" id="OGG93140.1"/>
    </source>
</evidence>
<dbReference type="STRING" id="1798533.A2609_02565"/>
<dbReference type="Proteomes" id="UP000176867">
    <property type="component" value="Unassembled WGS sequence"/>
</dbReference>